<proteinExistence type="inferred from homology"/>
<dbReference type="Pfam" id="PF25917">
    <property type="entry name" value="BSH_RND"/>
    <property type="match status" value="1"/>
</dbReference>
<comment type="caution">
    <text evidence="6">The sequence shown here is derived from an EMBL/GenBank/DDBJ whole genome shotgun (WGS) entry which is preliminary data.</text>
</comment>
<feature type="domain" description="YknX-like C-terminal permuted SH3-like" evidence="5">
    <location>
        <begin position="297"/>
        <end position="364"/>
    </location>
</feature>
<feature type="domain" description="CusB-like beta-barrel" evidence="4">
    <location>
        <begin position="220"/>
        <end position="290"/>
    </location>
</feature>
<gene>
    <name evidence="6" type="ORF">H4O11_12790</name>
</gene>
<evidence type="ECO:0000259" key="5">
    <source>
        <dbReference type="Pfam" id="PF25989"/>
    </source>
</evidence>
<dbReference type="SUPFAM" id="SSF111369">
    <property type="entry name" value="HlyD-like secretion proteins"/>
    <property type="match status" value="1"/>
</dbReference>
<dbReference type="FunFam" id="2.40.30.170:FF:000010">
    <property type="entry name" value="Efflux RND transporter periplasmic adaptor subunit"/>
    <property type="match status" value="1"/>
</dbReference>
<keyword evidence="7" id="KW-1185">Reference proteome</keyword>
<reference evidence="6 7" key="1">
    <citation type="submission" date="2020-08" db="EMBL/GenBank/DDBJ databases">
        <title>Stenotrophomonas tumulicola JCM 30961.</title>
        <authorList>
            <person name="Deng Y."/>
        </authorList>
    </citation>
    <scope>NUCLEOTIDE SEQUENCE [LARGE SCALE GENOMIC DNA]</scope>
    <source>
        <strain evidence="6 7">JCM 30961</strain>
    </source>
</reference>
<dbReference type="Pfam" id="PF25954">
    <property type="entry name" value="Beta-barrel_RND_2"/>
    <property type="match status" value="1"/>
</dbReference>
<protein>
    <submittedName>
        <fullName evidence="6">Efflux RND transporter periplasmic adaptor subunit</fullName>
    </submittedName>
</protein>
<organism evidence="6 7">
    <name type="scientific">Stenotrophomonas tumulicola</name>
    <dbReference type="NCBI Taxonomy" id="1685415"/>
    <lineage>
        <taxon>Bacteria</taxon>
        <taxon>Pseudomonadati</taxon>
        <taxon>Pseudomonadota</taxon>
        <taxon>Gammaproteobacteria</taxon>
        <taxon>Lysobacterales</taxon>
        <taxon>Lysobacteraceae</taxon>
        <taxon>Stenotrophomonas</taxon>
    </lineage>
</organism>
<accession>A0A7W3FN74</accession>
<dbReference type="GO" id="GO:1990281">
    <property type="term" value="C:efflux pump complex"/>
    <property type="evidence" value="ECO:0007669"/>
    <property type="project" value="TreeGrafter"/>
</dbReference>
<name>A0A7W3FN74_9GAMM</name>
<evidence type="ECO:0000313" key="7">
    <source>
        <dbReference type="Proteomes" id="UP000547058"/>
    </source>
</evidence>
<dbReference type="InterPro" id="IPR006143">
    <property type="entry name" value="RND_pump_MFP"/>
</dbReference>
<dbReference type="PROSITE" id="PS51257">
    <property type="entry name" value="PROKAR_LIPOPROTEIN"/>
    <property type="match status" value="1"/>
</dbReference>
<dbReference type="NCBIfam" id="TIGR01730">
    <property type="entry name" value="RND_mfp"/>
    <property type="match status" value="1"/>
</dbReference>
<keyword evidence="2" id="KW-0175">Coiled coil</keyword>
<comment type="similarity">
    <text evidence="1">Belongs to the membrane fusion protein (MFP) (TC 8.A.1) family.</text>
</comment>
<feature type="coiled-coil region" evidence="2">
    <location>
        <begin position="125"/>
        <end position="176"/>
    </location>
</feature>
<dbReference type="AlphaFoldDB" id="A0A7W3FN74"/>
<dbReference type="Proteomes" id="UP000547058">
    <property type="component" value="Unassembled WGS sequence"/>
</dbReference>
<dbReference type="Gene3D" id="2.40.420.20">
    <property type="match status" value="1"/>
</dbReference>
<dbReference type="PANTHER" id="PTHR30469">
    <property type="entry name" value="MULTIDRUG RESISTANCE PROTEIN MDTA"/>
    <property type="match status" value="1"/>
</dbReference>
<sequence length="386" mass="40721">MSRHAFLPTGRSGICAAALLITLSLPLLLSGCAAGPNNEANAAESKDGKAGEKKVDAVPVEVAVASHRGVAASYTGTAALEPRAESQVVAKTSGVALAVLVEEGQQVRAGQPLVRLDPDRARLAVAQSEAVMRKLENNYQRAYKMVGQQLVSAADVDQLRYDLENARAQYRLATLELSYTTVVAPISGVIALRSIKTGNFVQINTPIFRIVDNSRLEATLNVPERELATLRAGQPVTLVADALPGKRFTGEVDRIAPVVDSGSGTFRVVSTFDGGTQSLQPGMFGRIRIDYDQRADALVVPRLALLDDGEPAVFRVQAGKVARVPVTLGYAEGAWVEIRDGLSKGDQVVTAGKVALRDGTAVQVIVPNEPKKVAAAKPVAKAGSAQ</sequence>
<dbReference type="RefSeq" id="WP_182339808.1">
    <property type="nucleotide sequence ID" value="NZ_JACGXS010000006.1"/>
</dbReference>
<dbReference type="EMBL" id="JACGXS010000006">
    <property type="protein sequence ID" value="MBA8682676.1"/>
    <property type="molecule type" value="Genomic_DNA"/>
</dbReference>
<dbReference type="InterPro" id="IPR058637">
    <property type="entry name" value="YknX-like_C"/>
</dbReference>
<dbReference type="Gene3D" id="1.10.287.470">
    <property type="entry name" value="Helix hairpin bin"/>
    <property type="match status" value="1"/>
</dbReference>
<dbReference type="InterPro" id="IPR058792">
    <property type="entry name" value="Beta-barrel_RND_2"/>
</dbReference>
<dbReference type="PANTHER" id="PTHR30469:SF38">
    <property type="entry name" value="HLYD FAMILY SECRETION PROTEIN"/>
    <property type="match status" value="1"/>
</dbReference>
<evidence type="ECO:0000259" key="4">
    <source>
        <dbReference type="Pfam" id="PF25954"/>
    </source>
</evidence>
<evidence type="ECO:0000256" key="2">
    <source>
        <dbReference type="SAM" id="Coils"/>
    </source>
</evidence>
<evidence type="ECO:0000259" key="3">
    <source>
        <dbReference type="Pfam" id="PF25917"/>
    </source>
</evidence>
<dbReference type="GO" id="GO:0015562">
    <property type="term" value="F:efflux transmembrane transporter activity"/>
    <property type="evidence" value="ECO:0007669"/>
    <property type="project" value="TreeGrafter"/>
</dbReference>
<dbReference type="InterPro" id="IPR058625">
    <property type="entry name" value="MdtA-like_BSH"/>
</dbReference>
<evidence type="ECO:0000313" key="6">
    <source>
        <dbReference type="EMBL" id="MBA8682676.1"/>
    </source>
</evidence>
<feature type="domain" description="Multidrug resistance protein MdtA-like barrel-sandwich hybrid" evidence="3">
    <location>
        <begin position="87"/>
        <end position="211"/>
    </location>
</feature>
<dbReference type="Gene3D" id="2.40.30.170">
    <property type="match status" value="1"/>
</dbReference>
<dbReference type="Pfam" id="PF25989">
    <property type="entry name" value="YknX_C"/>
    <property type="match status" value="1"/>
</dbReference>
<dbReference type="Gene3D" id="2.40.50.100">
    <property type="match status" value="1"/>
</dbReference>
<evidence type="ECO:0000256" key="1">
    <source>
        <dbReference type="ARBA" id="ARBA00009477"/>
    </source>
</evidence>